<dbReference type="Gene3D" id="3.30.420.10">
    <property type="entry name" value="Ribonuclease H-like superfamily/Ribonuclease H"/>
    <property type="match status" value="1"/>
</dbReference>
<dbReference type="Pfam" id="PF13456">
    <property type="entry name" value="RVT_3"/>
    <property type="match status" value="1"/>
</dbReference>
<dbReference type="GO" id="GO:0003676">
    <property type="term" value="F:nucleic acid binding"/>
    <property type="evidence" value="ECO:0007669"/>
    <property type="project" value="InterPro"/>
</dbReference>
<dbReference type="OrthoDB" id="2680098at2"/>
<keyword evidence="3" id="KW-1185">Reference proteome</keyword>
<dbReference type="RefSeq" id="WP_093072129.1">
    <property type="nucleotide sequence ID" value="NZ_FOGV01000004.1"/>
</dbReference>
<sequence length="224" mass="25709">MKIWLEFTYKTKQNTETAFVSEEMTVEEALEVAEDLLMTGRVKHLVYVDEQGTSVKKKELETYVKGVQTEPHAITVYFDGGYEKYTRRAGLGCAIYYRQHGRYYRIRKNALVTAIDSNNEAEYAALHLAAKELEALGAHHLPIDVKGDSHVVIKQLAGEWPSYEPELNRWADRIDEKFADLGLLPTYELIDRKDNQEADKLATQALEGIEIESEREVKPREQDV</sequence>
<proteinExistence type="predicted"/>
<dbReference type="SUPFAM" id="SSF53098">
    <property type="entry name" value="Ribonuclease H-like"/>
    <property type="match status" value="1"/>
</dbReference>
<gene>
    <name evidence="2" type="ORF">SAMN05444126_104102</name>
</gene>
<dbReference type="PANTHER" id="PTHR46387:SF2">
    <property type="entry name" value="RIBONUCLEASE HI"/>
    <property type="match status" value="1"/>
</dbReference>
<dbReference type="PROSITE" id="PS50879">
    <property type="entry name" value="RNASE_H_1"/>
    <property type="match status" value="1"/>
</dbReference>
<evidence type="ECO:0000313" key="3">
    <source>
        <dbReference type="Proteomes" id="UP000199318"/>
    </source>
</evidence>
<dbReference type="AlphaFoldDB" id="A0A1H9RCR7"/>
<dbReference type="GO" id="GO:0004523">
    <property type="term" value="F:RNA-DNA hybrid ribonuclease activity"/>
    <property type="evidence" value="ECO:0007669"/>
    <property type="project" value="InterPro"/>
</dbReference>
<feature type="domain" description="RNase H type-1" evidence="1">
    <location>
        <begin position="70"/>
        <end position="207"/>
    </location>
</feature>
<dbReference type="NCBIfam" id="NF005822">
    <property type="entry name" value="PRK07708.1"/>
    <property type="match status" value="1"/>
</dbReference>
<dbReference type="Proteomes" id="UP000199318">
    <property type="component" value="Unassembled WGS sequence"/>
</dbReference>
<dbReference type="PANTHER" id="PTHR46387">
    <property type="entry name" value="POLYNUCLEOTIDYL TRANSFERASE, RIBONUCLEASE H-LIKE SUPERFAMILY PROTEIN"/>
    <property type="match status" value="1"/>
</dbReference>
<dbReference type="InterPro" id="IPR002156">
    <property type="entry name" value="RNaseH_domain"/>
</dbReference>
<dbReference type="EMBL" id="FOGV01000004">
    <property type="protein sequence ID" value="SER70546.1"/>
    <property type="molecule type" value="Genomic_DNA"/>
</dbReference>
<comment type="caution">
    <text evidence="2">The sequence shown here is derived from an EMBL/GenBank/DDBJ whole genome shotgun (WGS) entry which is preliminary data.</text>
</comment>
<organism evidence="2 3">
    <name type="scientific">Salisediminibacterium halotolerans</name>
    <dbReference type="NCBI Taxonomy" id="517425"/>
    <lineage>
        <taxon>Bacteria</taxon>
        <taxon>Bacillati</taxon>
        <taxon>Bacillota</taxon>
        <taxon>Bacilli</taxon>
        <taxon>Bacillales</taxon>
        <taxon>Bacillaceae</taxon>
        <taxon>Salisediminibacterium</taxon>
    </lineage>
</organism>
<name>A0A1H9RCR7_9BACI</name>
<protein>
    <submittedName>
        <fullName evidence="2">Ribonuclease HI</fullName>
    </submittedName>
</protein>
<reference evidence="3" key="1">
    <citation type="submission" date="2016-10" db="EMBL/GenBank/DDBJ databases">
        <authorList>
            <person name="de Groot N.N."/>
        </authorList>
    </citation>
    <scope>NUCLEOTIDE SEQUENCE [LARGE SCALE GENOMIC DNA]</scope>
    <source>
        <strain evidence="3">10nlg</strain>
    </source>
</reference>
<evidence type="ECO:0000259" key="1">
    <source>
        <dbReference type="PROSITE" id="PS50879"/>
    </source>
</evidence>
<dbReference type="STRING" id="1464123.SAMN05444126_104102"/>
<dbReference type="InterPro" id="IPR012337">
    <property type="entry name" value="RNaseH-like_sf"/>
</dbReference>
<dbReference type="CDD" id="cd09279">
    <property type="entry name" value="RNase_HI_like"/>
    <property type="match status" value="1"/>
</dbReference>
<evidence type="ECO:0000313" key="2">
    <source>
        <dbReference type="EMBL" id="SER70546.1"/>
    </source>
</evidence>
<accession>A0A1H9RCR7</accession>
<dbReference type="InterPro" id="IPR036397">
    <property type="entry name" value="RNaseH_sf"/>
</dbReference>